<name>E1CEG3_9NEOP</name>
<gene>
    <name evidence="3" type="primary">uENF1</name>
</gene>
<proteinExistence type="evidence at transcript level"/>
<organism evidence="3">
    <name type="scientific">Neogurelca himachala sangaica</name>
    <dbReference type="NCBI Taxonomy" id="656750"/>
    <lineage>
        <taxon>Eukaryota</taxon>
        <taxon>Metazoa</taxon>
        <taxon>Ecdysozoa</taxon>
        <taxon>Arthropoda</taxon>
        <taxon>Hexapoda</taxon>
        <taxon>Insecta</taxon>
        <taxon>Pterygota</taxon>
        <taxon>Neoptera</taxon>
        <taxon>Endopterygota</taxon>
        <taxon>Lepidoptera</taxon>
        <taxon>Glossata</taxon>
        <taxon>Ditrysia</taxon>
        <taxon>Bombycoidea</taxon>
        <taxon>Sphingidae</taxon>
        <taxon>Macroglossinae</taxon>
        <taxon>Macroglossini</taxon>
        <taxon>Neogurelca</taxon>
    </lineage>
</organism>
<keyword evidence="2" id="KW-0732">Signal</keyword>
<sequence>MTSVLVRVFVFSIVFNLVVTTAGAPFAFQDILDIFGNPFKDFRQAFFPETPMNVTNSKNDSTVPNDQGKMIDVPPNRNDCKKGTYLDTSGVCRQPW</sequence>
<evidence type="ECO:0000256" key="2">
    <source>
        <dbReference type="SAM" id="SignalP"/>
    </source>
</evidence>
<dbReference type="EMBL" id="AB511034">
    <property type="protein sequence ID" value="BAJ21204.1"/>
    <property type="molecule type" value="mRNA"/>
</dbReference>
<accession>E1CEG3</accession>
<feature type="region of interest" description="Disordered" evidence="1">
    <location>
        <begin position="51"/>
        <end position="77"/>
    </location>
</feature>
<feature type="chain" id="PRO_5003144838" evidence="2">
    <location>
        <begin position="24"/>
        <end position="96"/>
    </location>
</feature>
<feature type="signal peptide" evidence="2">
    <location>
        <begin position="1"/>
        <end position="23"/>
    </location>
</feature>
<dbReference type="AlphaFoldDB" id="E1CEG3"/>
<evidence type="ECO:0000313" key="3">
    <source>
        <dbReference type="EMBL" id="BAJ21204.1"/>
    </source>
</evidence>
<evidence type="ECO:0000256" key="1">
    <source>
        <dbReference type="SAM" id="MobiDB-lite"/>
    </source>
</evidence>
<feature type="compositionally biased region" description="Polar residues" evidence="1">
    <location>
        <begin position="52"/>
        <end position="65"/>
    </location>
</feature>
<protein>
    <submittedName>
        <fullName evidence="3">Insect cytokine uENF1</fullName>
    </submittedName>
</protein>
<reference evidence="3" key="1">
    <citation type="journal article" date="2010" name="J. Biol. Chem.">
        <title>A eukaryotic (insect) tricistronic mRNA encodes three proteins selected by context-dependent scanning.</title>
        <authorList>
            <person name="Kanamori Y."/>
            <person name="Hayakawa Y."/>
            <person name="Matsumoto H."/>
            <person name="Yasukochi Y."/>
            <person name="Shimura S."/>
            <person name="Nakahara Y."/>
            <person name="Kiuchi M."/>
            <person name="Kamimura M."/>
        </authorList>
    </citation>
    <scope>NUCLEOTIDE SEQUENCE</scope>
    <source>
        <tissue evidence="3">Head</tissue>
    </source>
</reference>